<dbReference type="AlphaFoldDB" id="A0A832J4G1"/>
<reference evidence="1" key="1">
    <citation type="journal article" date="2020" name="mSystems">
        <title>Genome- and Community-Level Interaction Insights into Carbon Utilization and Element Cycling Functions of Hydrothermarchaeota in Hydrothermal Sediment.</title>
        <authorList>
            <person name="Zhou Z."/>
            <person name="Liu Y."/>
            <person name="Xu W."/>
            <person name="Pan J."/>
            <person name="Luo Z.H."/>
            <person name="Li M."/>
        </authorList>
    </citation>
    <scope>NUCLEOTIDE SEQUENCE [LARGE SCALE GENOMIC DNA]</scope>
    <source>
        <strain evidence="1">HyVt-505</strain>
    </source>
</reference>
<dbReference type="Proteomes" id="UP000885832">
    <property type="component" value="Unassembled WGS sequence"/>
</dbReference>
<protein>
    <submittedName>
        <fullName evidence="1">Uncharacterized protein</fullName>
    </submittedName>
</protein>
<dbReference type="EMBL" id="DRNF01000133">
    <property type="protein sequence ID" value="HHJ80413.1"/>
    <property type="molecule type" value="Genomic_DNA"/>
</dbReference>
<feature type="non-terminal residue" evidence="1">
    <location>
        <position position="141"/>
    </location>
</feature>
<name>A0A832J4G1_9GAMM</name>
<organism evidence="1">
    <name type="scientific">Candidatus Tenderia electrophaga</name>
    <dbReference type="NCBI Taxonomy" id="1748243"/>
    <lineage>
        <taxon>Bacteria</taxon>
        <taxon>Pseudomonadati</taxon>
        <taxon>Pseudomonadota</taxon>
        <taxon>Gammaproteobacteria</taxon>
        <taxon>Candidatus Tenderiales</taxon>
        <taxon>Candidatus Tenderiaceae</taxon>
        <taxon>Candidatus Tenderia</taxon>
    </lineage>
</organism>
<evidence type="ECO:0000313" key="1">
    <source>
        <dbReference type="EMBL" id="HHJ80413.1"/>
    </source>
</evidence>
<proteinExistence type="predicted"/>
<sequence>MSSEVQICNQALSFLGAQLITSLDDNTVPAQLCKLHYAPLRDTVLSDGNWTFAMARRRLSADPTPPEFGWSNRYRLPNDLLRVVRVFTDASIGARRSGVEHQREGDFLLVNYGGPLYLQYIARITDPSKFSPGFIQALAAR</sequence>
<accession>A0A832J4G1</accession>
<gene>
    <name evidence="1" type="ORF">ENJ65_02135</name>
</gene>
<comment type="caution">
    <text evidence="1">The sequence shown here is derived from an EMBL/GenBank/DDBJ whole genome shotgun (WGS) entry which is preliminary data.</text>
</comment>